<proteinExistence type="predicted"/>
<keyword evidence="3" id="KW-1185">Reference proteome</keyword>
<dbReference type="OrthoDB" id="9997739at2759"/>
<accession>A0A0G2HMJ4</accession>
<dbReference type="Pfam" id="PF00903">
    <property type="entry name" value="Glyoxalase"/>
    <property type="match status" value="1"/>
</dbReference>
<dbReference type="InterPro" id="IPR004360">
    <property type="entry name" value="Glyas_Fos-R_dOase_dom"/>
</dbReference>
<protein>
    <recommendedName>
        <fullName evidence="1">VOC domain-containing protein</fullName>
    </recommendedName>
</protein>
<comment type="caution">
    <text evidence="2">The sequence shown here is derived from an EMBL/GenBank/DDBJ whole genome shotgun (WGS) entry which is preliminary data.</text>
</comment>
<dbReference type="Gene3D" id="3.10.180.10">
    <property type="entry name" value="2,3-Dihydroxybiphenyl 1,2-Dioxygenase, domain 1"/>
    <property type="match status" value="1"/>
</dbReference>
<dbReference type="CDD" id="cd07262">
    <property type="entry name" value="VOC_like"/>
    <property type="match status" value="1"/>
</dbReference>
<dbReference type="PROSITE" id="PS51819">
    <property type="entry name" value="VOC"/>
    <property type="match status" value="1"/>
</dbReference>
<evidence type="ECO:0000313" key="3">
    <source>
        <dbReference type="Proteomes" id="UP000034680"/>
    </source>
</evidence>
<name>A0A0G2HMJ4_9PEZI</name>
<dbReference type="PANTHER" id="PTHR35006">
    <property type="entry name" value="GLYOXALASE FAMILY PROTEIN (AFU_ORTHOLOGUE AFUA_5G14830)"/>
    <property type="match status" value="1"/>
</dbReference>
<dbReference type="AlphaFoldDB" id="A0A0G2HMJ4"/>
<dbReference type="InterPro" id="IPR037523">
    <property type="entry name" value="VOC_core"/>
</dbReference>
<dbReference type="Proteomes" id="UP000034680">
    <property type="component" value="Unassembled WGS sequence"/>
</dbReference>
<organism evidence="2 3">
    <name type="scientific">Diaporthe ampelina</name>
    <dbReference type="NCBI Taxonomy" id="1214573"/>
    <lineage>
        <taxon>Eukaryota</taxon>
        <taxon>Fungi</taxon>
        <taxon>Dikarya</taxon>
        <taxon>Ascomycota</taxon>
        <taxon>Pezizomycotina</taxon>
        <taxon>Sordariomycetes</taxon>
        <taxon>Sordariomycetidae</taxon>
        <taxon>Diaporthales</taxon>
        <taxon>Diaporthaceae</taxon>
        <taxon>Diaporthe</taxon>
    </lineage>
</organism>
<evidence type="ECO:0000313" key="2">
    <source>
        <dbReference type="EMBL" id="KKY29480.1"/>
    </source>
</evidence>
<feature type="domain" description="VOC" evidence="1">
    <location>
        <begin position="5"/>
        <end position="140"/>
    </location>
</feature>
<sequence>MHSHPLGHISIGVRNYDTAKRFYSATLPLIGLHLVYDSTNASQNPPSDDDGPRTLGYGPDSENELLNIFEYGPHASAPGPGSHIAFNTDSRAVVDQFYEAAVRNGGKSNGAPGVRPHYGRAYYAAFVIDPDGWSIIGSEIFTFVVGPNCKEYNVHGTAISRLSKPLEVLLNGDMREAKEKCVKWPDVDEKTFVRFTQWAYSKTYVTEEPEIHLDSPLNRTPIFPTVTQVPAKGEEAEKPLYSLHTEEPFQSRNIEWCRNRGCTWNSCSYDGCDYRWGLANATEGSVTCLRACASDGEVKTLPKRRDLIQKFLDESGTMYPTSTSVFSPRKNTEGCEDYTGVFLCHAKLYVIADTYDIPALKQLSLHRLHATLKQFTLYPSRFNDIATLAKYVFENTVPQDTIRDMITLYYACVIEHAWKQDGLKSLIEQVPDFALGLISKMSDRLA</sequence>
<dbReference type="STRING" id="1214573.A0A0G2HMJ4"/>
<evidence type="ECO:0000259" key="1">
    <source>
        <dbReference type="PROSITE" id="PS51819"/>
    </source>
</evidence>
<reference evidence="2 3" key="1">
    <citation type="submission" date="2015-05" db="EMBL/GenBank/DDBJ databases">
        <title>Distinctive expansion of gene families associated with plant cell wall degradation and secondary metabolism in the genomes of grapevine trunk pathogens.</title>
        <authorList>
            <person name="Lawrence D.P."/>
            <person name="Travadon R."/>
            <person name="Rolshausen P.E."/>
            <person name="Baumgartner K."/>
        </authorList>
    </citation>
    <scope>NUCLEOTIDE SEQUENCE [LARGE SCALE GENOMIC DNA]</scope>
    <source>
        <strain evidence="2">DA912</strain>
    </source>
</reference>
<dbReference type="PANTHER" id="PTHR35006:SF2">
    <property type="entry name" value="GLYOXALASE FAMILY PROTEIN (AFU_ORTHOLOGUE AFUA_5G14830)"/>
    <property type="match status" value="1"/>
</dbReference>
<reference evidence="2 3" key="2">
    <citation type="submission" date="2015-05" db="EMBL/GenBank/DDBJ databases">
        <authorList>
            <person name="Morales-Cruz A."/>
            <person name="Amrine K.C."/>
            <person name="Cantu D."/>
        </authorList>
    </citation>
    <scope>NUCLEOTIDE SEQUENCE [LARGE SCALE GENOMIC DNA]</scope>
    <source>
        <strain evidence="2">DA912</strain>
    </source>
</reference>
<dbReference type="InterPro" id="IPR029068">
    <property type="entry name" value="Glyas_Bleomycin-R_OHBP_Dase"/>
</dbReference>
<dbReference type="Gene3D" id="3.30.710.10">
    <property type="entry name" value="Potassium Channel Kv1.1, Chain A"/>
    <property type="match status" value="1"/>
</dbReference>
<dbReference type="InterPro" id="IPR011333">
    <property type="entry name" value="SKP1/BTB/POZ_sf"/>
</dbReference>
<dbReference type="SUPFAM" id="SSF54593">
    <property type="entry name" value="Glyoxalase/Bleomycin resistance protein/Dihydroxybiphenyl dioxygenase"/>
    <property type="match status" value="1"/>
</dbReference>
<dbReference type="EMBL" id="LCUC01000752">
    <property type="protein sequence ID" value="KKY29480.1"/>
    <property type="molecule type" value="Genomic_DNA"/>
</dbReference>
<gene>
    <name evidence="2" type="ORF">UCDDA912_g10595</name>
</gene>